<name>A0A1T2XGN7_9BACL</name>
<dbReference type="NCBIfam" id="TIGR04129">
    <property type="entry name" value="CxxH_BA5709"/>
    <property type="match status" value="1"/>
</dbReference>
<dbReference type="Proteomes" id="UP000190188">
    <property type="component" value="Unassembled WGS sequence"/>
</dbReference>
<dbReference type="STRING" id="1324314.BVG16_08075"/>
<reference evidence="1 2" key="1">
    <citation type="submission" date="2017-01" db="EMBL/GenBank/DDBJ databases">
        <title>Genome analysis of Paenibacillus selenitrireducens ES3-24.</title>
        <authorList>
            <person name="Xu D."/>
            <person name="Yao R."/>
            <person name="Zheng S."/>
        </authorList>
    </citation>
    <scope>NUCLEOTIDE SEQUENCE [LARGE SCALE GENOMIC DNA]</scope>
    <source>
        <strain evidence="1 2">ES3-24</strain>
    </source>
</reference>
<dbReference type="AlphaFoldDB" id="A0A1T2XGN7"/>
<gene>
    <name evidence="1" type="ORF">BVG16_08075</name>
</gene>
<dbReference type="RefSeq" id="WP_078498051.1">
    <property type="nucleotide sequence ID" value="NZ_MSZX01000003.1"/>
</dbReference>
<sequence>MYVVCKDHVELAIDRFVDEFEDAPDVVDLNEVDFPEWKPPVKCMECDQEAKYLIV</sequence>
<organism evidence="1 2">
    <name type="scientific">Paenibacillus selenitireducens</name>
    <dbReference type="NCBI Taxonomy" id="1324314"/>
    <lineage>
        <taxon>Bacteria</taxon>
        <taxon>Bacillati</taxon>
        <taxon>Bacillota</taxon>
        <taxon>Bacilli</taxon>
        <taxon>Bacillales</taxon>
        <taxon>Paenibacillaceae</taxon>
        <taxon>Paenibacillus</taxon>
    </lineage>
</organism>
<evidence type="ECO:0000313" key="1">
    <source>
        <dbReference type="EMBL" id="OPA79051.1"/>
    </source>
</evidence>
<keyword evidence="2" id="KW-1185">Reference proteome</keyword>
<evidence type="ECO:0000313" key="2">
    <source>
        <dbReference type="Proteomes" id="UP000190188"/>
    </source>
</evidence>
<protein>
    <submittedName>
        <fullName evidence="1">CxxH/CxxC protein</fullName>
    </submittedName>
</protein>
<dbReference type="EMBL" id="MSZX01000003">
    <property type="protein sequence ID" value="OPA79051.1"/>
    <property type="molecule type" value="Genomic_DNA"/>
</dbReference>
<dbReference type="InterPro" id="IPR025626">
    <property type="entry name" value="YyzF"/>
</dbReference>
<accession>A0A1T2XGN7</accession>
<dbReference type="Pfam" id="PF14116">
    <property type="entry name" value="YyzF"/>
    <property type="match status" value="1"/>
</dbReference>
<comment type="caution">
    <text evidence="1">The sequence shown here is derived from an EMBL/GenBank/DDBJ whole genome shotgun (WGS) entry which is preliminary data.</text>
</comment>
<dbReference type="OrthoDB" id="1652387at2"/>
<proteinExistence type="predicted"/>